<dbReference type="AlphaFoldDB" id="A0A4V2QEF1"/>
<evidence type="ECO:0000313" key="3">
    <source>
        <dbReference type="Proteomes" id="UP000295455"/>
    </source>
</evidence>
<dbReference type="EMBL" id="SLUP01000002">
    <property type="protein sequence ID" value="TCL67827.1"/>
    <property type="molecule type" value="Genomic_DNA"/>
</dbReference>
<dbReference type="RefSeq" id="WP_132215842.1">
    <property type="nucleotide sequence ID" value="NZ_OX156936.1"/>
</dbReference>
<dbReference type="InterPro" id="IPR004919">
    <property type="entry name" value="GmrSD_N"/>
</dbReference>
<organism evidence="2 3">
    <name type="scientific">Mariniflexile fucanivorans</name>
    <dbReference type="NCBI Taxonomy" id="264023"/>
    <lineage>
        <taxon>Bacteria</taxon>
        <taxon>Pseudomonadati</taxon>
        <taxon>Bacteroidota</taxon>
        <taxon>Flavobacteriia</taxon>
        <taxon>Flavobacteriales</taxon>
        <taxon>Flavobacteriaceae</taxon>
        <taxon>Mariniflexile</taxon>
    </lineage>
</organism>
<dbReference type="OrthoDB" id="9798761at2"/>
<dbReference type="Pfam" id="PF03235">
    <property type="entry name" value="GmrSD_N"/>
    <property type="match status" value="1"/>
</dbReference>
<evidence type="ECO:0000259" key="1">
    <source>
        <dbReference type="Pfam" id="PF03235"/>
    </source>
</evidence>
<dbReference type="Proteomes" id="UP000295455">
    <property type="component" value="Unassembled WGS sequence"/>
</dbReference>
<dbReference type="PANTHER" id="PTHR37292:SF2">
    <property type="entry name" value="DUF262 DOMAIN-CONTAINING PROTEIN"/>
    <property type="match status" value="1"/>
</dbReference>
<gene>
    <name evidence="2" type="ORF">EV196_102390</name>
</gene>
<keyword evidence="3" id="KW-1185">Reference proteome</keyword>
<evidence type="ECO:0000313" key="2">
    <source>
        <dbReference type="EMBL" id="TCL67827.1"/>
    </source>
</evidence>
<dbReference type="PANTHER" id="PTHR37292">
    <property type="entry name" value="VNG6097C"/>
    <property type="match status" value="1"/>
</dbReference>
<name>A0A4V2QEF1_9FLAO</name>
<protein>
    <submittedName>
        <fullName evidence="2">Uncharacterized protein DUF262</fullName>
    </submittedName>
</protein>
<feature type="domain" description="GmrSD restriction endonucleases N-terminal" evidence="1">
    <location>
        <begin position="18"/>
        <end position="281"/>
    </location>
</feature>
<reference evidence="2 3" key="1">
    <citation type="submission" date="2019-03" db="EMBL/GenBank/DDBJ databases">
        <title>Genomic Encyclopedia of Type Strains, Phase IV (KMG-IV): sequencing the most valuable type-strain genomes for metagenomic binning, comparative biology and taxonomic classification.</title>
        <authorList>
            <person name="Goeker M."/>
        </authorList>
    </citation>
    <scope>NUCLEOTIDE SEQUENCE [LARGE SCALE GENOMIC DNA]</scope>
    <source>
        <strain evidence="2 3">DSM 18792</strain>
    </source>
</reference>
<sequence length="618" mass="72730">MSYHSKTIKQAVEDIEFEKAFLPAIQRKFVWPKHKIEYLFDSLMRNFPIGSFLFWELKSEKAYEYVFYNFLKKYDERKPNNERKSGNFLHPEIIGVLDGQQRLSSMYLGLQGTHRERLKYHRSLQDYAYPETALYLNLLTLPYYITEENDIDIKQEIDFEFKFLTQEEAKQISSKNEEGVWKKSFWFKVGNVLRWSDDPEIDEIYEALKGECSDESQTNAFNTKKRFIKKGLRDLHKRVCEEQLINYFKVTKDDLDDILKIFIRVNSGGTILSKTDLLFSTIVATWEDGRDEIEAFLKDLNSKGDGFWFNNDFLMRSCLVLSDLPVLFKVNSFKSKNVQLVKDNWDKIKSALIKTVDLLESFGFNGSVLTSQNAVIVIAYHFMKGGDSSETSKQAIKKYLLYALLKNVYGGQGDQVISSFRNALRKELVNEETKEKTYQLKQNTFPINEFLTLKLPANKTLKISEEDIEDYMGYKKGANSFLVLSLLYPNLRFNQVHFHQDHIHPDSRFRNAKLRDYGIVEEKWEDWQHIKDTIPNLQLMEGRENSAKNATHFKDWFEGDDSNGRKNVADSIKFSKDNFIPNTEFDFINFELFYEKRKELMKSELLKVLNLEIEQVQQ</sequence>
<comment type="caution">
    <text evidence="2">The sequence shown here is derived from an EMBL/GenBank/DDBJ whole genome shotgun (WGS) entry which is preliminary data.</text>
</comment>
<accession>A0A4V2QEF1</accession>
<proteinExistence type="predicted"/>